<evidence type="ECO:0008006" key="4">
    <source>
        <dbReference type="Google" id="ProtNLM"/>
    </source>
</evidence>
<sequence>MNSQSSTPILSYKTPSSDVNSPISSPNVSSTNLEKTNRKVSRRKALHDFYHIKEQPTQPVETEESKKDSIEDVNLNDPENIKKFINNASNLELLKFRNMLSLKLSSSNQTKKSIIYDNYYELIKLSNTLGELSEIKPKSELPKSKLSGFGIYEEQPELDQNYIDDTLNELSNFIQNESVKFQGTFEDVVKKHESKE</sequence>
<comment type="caution">
    <text evidence="2">The sequence shown here is derived from an EMBL/GenBank/DDBJ whole genome shotgun (WGS) entry which is preliminary data.</text>
</comment>
<evidence type="ECO:0000313" key="3">
    <source>
        <dbReference type="Proteomes" id="UP001152885"/>
    </source>
</evidence>
<proteinExistence type="predicted"/>
<dbReference type="EMBL" id="CANTUO010000007">
    <property type="protein sequence ID" value="CAI5760509.1"/>
    <property type="molecule type" value="Genomic_DNA"/>
</dbReference>
<evidence type="ECO:0000256" key="1">
    <source>
        <dbReference type="SAM" id="MobiDB-lite"/>
    </source>
</evidence>
<dbReference type="Proteomes" id="UP001152885">
    <property type="component" value="Unassembled WGS sequence"/>
</dbReference>
<evidence type="ECO:0000313" key="2">
    <source>
        <dbReference type="EMBL" id="CAI5760509.1"/>
    </source>
</evidence>
<keyword evidence="3" id="KW-1185">Reference proteome</keyword>
<feature type="compositionally biased region" description="Low complexity" evidence="1">
    <location>
        <begin position="14"/>
        <end position="32"/>
    </location>
</feature>
<dbReference type="AlphaFoldDB" id="A0A9W4TY40"/>
<dbReference type="OrthoDB" id="203678at2759"/>
<feature type="region of interest" description="Disordered" evidence="1">
    <location>
        <begin position="1"/>
        <end position="70"/>
    </location>
</feature>
<reference evidence="2" key="1">
    <citation type="submission" date="2022-12" db="EMBL/GenBank/DDBJ databases">
        <authorList>
            <person name="Brejova B."/>
        </authorList>
    </citation>
    <scope>NUCLEOTIDE SEQUENCE</scope>
</reference>
<accession>A0A9W4TY40</accession>
<dbReference type="Pfam" id="PF08700">
    <property type="entry name" value="VPS51_Exo84_N"/>
    <property type="match status" value="1"/>
</dbReference>
<organism evidence="2 3">
    <name type="scientific">Candida verbasci</name>
    <dbReference type="NCBI Taxonomy" id="1227364"/>
    <lineage>
        <taxon>Eukaryota</taxon>
        <taxon>Fungi</taxon>
        <taxon>Dikarya</taxon>
        <taxon>Ascomycota</taxon>
        <taxon>Saccharomycotina</taxon>
        <taxon>Pichiomycetes</taxon>
        <taxon>Debaryomycetaceae</taxon>
        <taxon>Candida/Lodderomyces clade</taxon>
        <taxon>Candida</taxon>
    </lineage>
</organism>
<protein>
    <recommendedName>
        <fullName evidence="4">Vacuolar protein sorting-associated protein 51 homolog</fullName>
    </recommendedName>
</protein>
<gene>
    <name evidence="2" type="ORF">CANVERA_P5018</name>
</gene>
<name>A0A9W4TY40_9ASCO</name>